<dbReference type="EMBL" id="CP095045">
    <property type="protein sequence ID" value="UOQ58586.1"/>
    <property type="molecule type" value="Genomic_DNA"/>
</dbReference>
<protein>
    <submittedName>
        <fullName evidence="1">tRNA pseudouridine(13) synthase TruD</fullName>
    </submittedName>
</protein>
<dbReference type="Proteomes" id="UP000831786">
    <property type="component" value="Chromosome"/>
</dbReference>
<proteinExistence type="predicted"/>
<reference evidence="1 2" key="1">
    <citation type="submission" date="2022-04" db="EMBL/GenBank/DDBJ databases">
        <title>Leucobacter sp. isolated from rhizosphere of garlic.</title>
        <authorList>
            <person name="Won M."/>
            <person name="Lee C.-M."/>
            <person name="Woen H.-Y."/>
            <person name="Kwon S.-W."/>
        </authorList>
    </citation>
    <scope>NUCLEOTIDE SEQUENCE [LARGE SCALE GENOMIC DNA]</scope>
    <source>
        <strain evidence="1 2">H21R-40</strain>
    </source>
</reference>
<name>A0ABY4FQL7_9MICO</name>
<sequence length="82" mass="8784">MTASQARALRELALDLDAFPADTDAGEPLPGYENEMTAGVLASILRTTAAREGTGQVHFGQADSWRRVALRVLDRLREAAGS</sequence>
<gene>
    <name evidence="1" type="ORF">MUN78_07110</name>
</gene>
<evidence type="ECO:0000313" key="1">
    <source>
        <dbReference type="EMBL" id="UOQ58586.1"/>
    </source>
</evidence>
<dbReference type="RefSeq" id="WP_244729649.1">
    <property type="nucleotide sequence ID" value="NZ_CP095045.1"/>
</dbReference>
<keyword evidence="2" id="KW-1185">Reference proteome</keyword>
<evidence type="ECO:0000313" key="2">
    <source>
        <dbReference type="Proteomes" id="UP000831786"/>
    </source>
</evidence>
<accession>A0ABY4FQL7</accession>
<organism evidence="1 2">
    <name type="scientific">Leucobacter allii</name>
    <dbReference type="NCBI Taxonomy" id="2932247"/>
    <lineage>
        <taxon>Bacteria</taxon>
        <taxon>Bacillati</taxon>
        <taxon>Actinomycetota</taxon>
        <taxon>Actinomycetes</taxon>
        <taxon>Micrococcales</taxon>
        <taxon>Microbacteriaceae</taxon>
        <taxon>Leucobacter</taxon>
    </lineage>
</organism>